<protein>
    <submittedName>
        <fullName evidence="1">2312_t:CDS:1</fullName>
    </submittedName>
</protein>
<reference evidence="1" key="1">
    <citation type="submission" date="2021-06" db="EMBL/GenBank/DDBJ databases">
        <authorList>
            <person name="Kallberg Y."/>
            <person name="Tangrot J."/>
            <person name="Rosling A."/>
        </authorList>
    </citation>
    <scope>NUCLEOTIDE SEQUENCE</scope>
    <source>
        <strain evidence="1">AZ414A</strain>
    </source>
</reference>
<sequence length="164" mass="18876">METRAQHLEKVQNTANYLRLTKDENFLAMSEDYIRNRIPEGYLRISAVLNDVSNFLEQYYKTIRDYDLSFGSIALATASSELAVLIMPGDTSSDFKDFLLRVENDTEPTINDDLIRIPDEMIVACDDNEMLLNCLIQETYLNLQQNAYNSNYIVDRAILATKNE</sequence>
<dbReference type="EMBL" id="CAJVPK010001125">
    <property type="protein sequence ID" value="CAG8572206.1"/>
    <property type="molecule type" value="Genomic_DNA"/>
</dbReference>
<organism evidence="1 2">
    <name type="scientific">Diversispora eburnea</name>
    <dbReference type="NCBI Taxonomy" id="1213867"/>
    <lineage>
        <taxon>Eukaryota</taxon>
        <taxon>Fungi</taxon>
        <taxon>Fungi incertae sedis</taxon>
        <taxon>Mucoromycota</taxon>
        <taxon>Glomeromycotina</taxon>
        <taxon>Glomeromycetes</taxon>
        <taxon>Diversisporales</taxon>
        <taxon>Diversisporaceae</taxon>
        <taxon>Diversispora</taxon>
    </lineage>
</organism>
<keyword evidence="2" id="KW-1185">Reference proteome</keyword>
<evidence type="ECO:0000313" key="2">
    <source>
        <dbReference type="Proteomes" id="UP000789706"/>
    </source>
</evidence>
<dbReference type="OrthoDB" id="3691720at2759"/>
<evidence type="ECO:0000313" key="1">
    <source>
        <dbReference type="EMBL" id="CAG8572206.1"/>
    </source>
</evidence>
<dbReference type="Proteomes" id="UP000789706">
    <property type="component" value="Unassembled WGS sequence"/>
</dbReference>
<accession>A0A9N9BQY0</accession>
<dbReference type="AlphaFoldDB" id="A0A9N9BQY0"/>
<gene>
    <name evidence="1" type="ORF">DEBURN_LOCUS8141</name>
</gene>
<name>A0A9N9BQY0_9GLOM</name>
<proteinExistence type="predicted"/>
<comment type="caution">
    <text evidence="1">The sequence shown here is derived from an EMBL/GenBank/DDBJ whole genome shotgun (WGS) entry which is preliminary data.</text>
</comment>